<proteinExistence type="predicted"/>
<dbReference type="OrthoDB" id="8070015at2759"/>
<sequence>MTMGMGLEPIDIYVAMAAVNAAMRLKQEEPWRRRERERAIREQGETVGTKLFTDGSRMGNLAGMGFFISIPGEEDIEASIPVGQRQQCFITSIPTFGFLTEVSLMFCQEISHLEITMVRCHVERSPLPVSFGIDVSSASQQNDSHLEMTTPRCQVEGRTSPLLPGIDFGIILQQEDD</sequence>
<dbReference type="EMBL" id="OB661231">
    <property type="protein sequence ID" value="CAD7227719.1"/>
    <property type="molecule type" value="Genomic_DNA"/>
</dbReference>
<protein>
    <submittedName>
        <fullName evidence="1">Uncharacterized protein</fullName>
    </submittedName>
</protein>
<dbReference type="AlphaFoldDB" id="A0A7R8WB40"/>
<gene>
    <name evidence="1" type="ORF">CTOB1V02_LOCUS5618</name>
</gene>
<reference evidence="1" key="1">
    <citation type="submission" date="2020-11" db="EMBL/GenBank/DDBJ databases">
        <authorList>
            <person name="Tran Van P."/>
        </authorList>
    </citation>
    <scope>NUCLEOTIDE SEQUENCE</scope>
</reference>
<name>A0A7R8WB40_9CRUS</name>
<organism evidence="1">
    <name type="scientific">Cyprideis torosa</name>
    <dbReference type="NCBI Taxonomy" id="163714"/>
    <lineage>
        <taxon>Eukaryota</taxon>
        <taxon>Metazoa</taxon>
        <taxon>Ecdysozoa</taxon>
        <taxon>Arthropoda</taxon>
        <taxon>Crustacea</taxon>
        <taxon>Oligostraca</taxon>
        <taxon>Ostracoda</taxon>
        <taxon>Podocopa</taxon>
        <taxon>Podocopida</taxon>
        <taxon>Cytherocopina</taxon>
        <taxon>Cytheroidea</taxon>
        <taxon>Cytherideidae</taxon>
        <taxon>Cyprideis</taxon>
    </lineage>
</organism>
<accession>A0A7R8WB40</accession>
<evidence type="ECO:0000313" key="1">
    <source>
        <dbReference type="EMBL" id="CAD7227719.1"/>
    </source>
</evidence>